<dbReference type="AlphaFoldDB" id="F0QQL7"/>
<dbReference type="HOGENOM" id="CLU_071808_0_0_14"/>
<accession>F0QQL7</accession>
<dbReference type="KEGG" id="mss:MSU_0243"/>
<keyword evidence="3" id="KW-1185">Reference proteome</keyword>
<proteinExistence type="predicted"/>
<dbReference type="Proteomes" id="UP000007484">
    <property type="component" value="Chromosome"/>
</dbReference>
<gene>
    <name evidence="2" type="ordered locus">MSU_0243</name>
</gene>
<protein>
    <submittedName>
        <fullName evidence="2">Uncharacterized protein</fullName>
    </submittedName>
</protein>
<evidence type="ECO:0000256" key="1">
    <source>
        <dbReference type="SAM" id="MobiDB-lite"/>
    </source>
</evidence>
<name>F0QQL7_MYCSL</name>
<feature type="region of interest" description="Disordered" evidence="1">
    <location>
        <begin position="35"/>
        <end position="88"/>
    </location>
</feature>
<organism evidence="2 3">
    <name type="scientific">Mycoplasma suis (strain Illinois)</name>
    <dbReference type="NCBI Taxonomy" id="768700"/>
    <lineage>
        <taxon>Bacteria</taxon>
        <taxon>Bacillati</taxon>
        <taxon>Mycoplasmatota</taxon>
        <taxon>Mollicutes</taxon>
        <taxon>Mycoplasmataceae</taxon>
        <taxon>Mycoplasma</taxon>
    </lineage>
</organism>
<evidence type="ECO:0000313" key="2">
    <source>
        <dbReference type="EMBL" id="ADX97787.1"/>
    </source>
</evidence>
<evidence type="ECO:0000313" key="3">
    <source>
        <dbReference type="Proteomes" id="UP000007484"/>
    </source>
</evidence>
<dbReference type="RefSeq" id="WP_013609735.1">
    <property type="nucleotide sequence ID" value="NC_015155.1"/>
</dbReference>
<reference evidence="2 3" key="1">
    <citation type="journal article" date="2011" name="J. Bacteriol.">
        <title>Complete genome sequences of two hemotropic Mycoplasmas, Mycoplasma haemofelis strain Ohio2 and Mycoplasma suis strain Illinois.</title>
        <authorList>
            <person name="Messick J.B."/>
            <person name="Santos A.P."/>
            <person name="Guimaraes A.M."/>
        </authorList>
    </citation>
    <scope>NUCLEOTIDE SEQUENCE [LARGE SCALE GENOMIC DNA]</scope>
    <source>
        <strain evidence="2 3">Illinois</strain>
    </source>
</reference>
<dbReference type="STRING" id="768700.MSU_0243"/>
<feature type="compositionally biased region" description="Basic and acidic residues" evidence="1">
    <location>
        <begin position="42"/>
        <end position="52"/>
    </location>
</feature>
<sequence>MDFPFLTKLLISTCTVGGGSVGAYIAGFTGINKSSPSQELVKLQEKETKEEDSQTPSEISPQQEERSERRDEYVEPSEPETDTFSFSDPVMQQAMEGLTEEVHDEEETFEADVEEEGEQFGDFEEDNGYEEEGDSVNIAEFIKTGNENRELSDDTGPTCQRWLKGGVNGYSINDVSKNDCESLINGKGWGKDGNKTLTVWLNVDQVKAKKVLTHYKLWDKDSSFINKKRKHNWKTCNWLCVRKSSGTDEERFLIECDYHLSAR</sequence>
<dbReference type="EMBL" id="CP002525">
    <property type="protein sequence ID" value="ADX97787.1"/>
    <property type="molecule type" value="Genomic_DNA"/>
</dbReference>
<feature type="compositionally biased region" description="Basic and acidic residues" evidence="1">
    <location>
        <begin position="63"/>
        <end position="73"/>
    </location>
</feature>